<evidence type="ECO:0000256" key="1">
    <source>
        <dbReference type="SAM" id="MobiDB-lite"/>
    </source>
</evidence>
<evidence type="ECO:0000313" key="3">
    <source>
        <dbReference type="Proteomes" id="UP000674084"/>
    </source>
</evidence>
<evidence type="ECO:0000313" key="2">
    <source>
        <dbReference type="EMBL" id="MBQ0927969.1"/>
    </source>
</evidence>
<dbReference type="RefSeq" id="WP_210973022.1">
    <property type="nucleotide sequence ID" value="NZ_JAGPXE010000016.1"/>
</dbReference>
<dbReference type="EMBL" id="JAGPXE010000016">
    <property type="protein sequence ID" value="MBQ0927969.1"/>
    <property type="molecule type" value="Genomic_DNA"/>
</dbReference>
<protein>
    <submittedName>
        <fullName evidence="2">Uncharacterized protein</fullName>
    </submittedName>
</protein>
<name>A0ABS5DNT6_9PSEU</name>
<comment type="caution">
    <text evidence="2">The sequence shown here is derived from an EMBL/GenBank/DDBJ whole genome shotgun (WGS) entry which is preliminary data.</text>
</comment>
<accession>A0ABS5DNT6</accession>
<feature type="region of interest" description="Disordered" evidence="1">
    <location>
        <begin position="1"/>
        <end position="31"/>
    </location>
</feature>
<sequence length="107" mass="11855">MTRATEPIRGRFSADPQEMRESANRVRKTTHDFSSGSVLKYQLGAGEVGNETLSAELAEFQRTSSATFDLLLADSTELVNRVVDAARDYEDLDNGLADRLSAMLRDQ</sequence>
<reference evidence="2 3" key="1">
    <citation type="submission" date="2021-04" db="EMBL/GenBank/DDBJ databases">
        <title>Whole-genome sequencing of Saccharopolyspora endophytica KCTC 19397.</title>
        <authorList>
            <person name="Ay H."/>
            <person name="Saygin H."/>
            <person name="Sahin N."/>
        </authorList>
    </citation>
    <scope>NUCLEOTIDE SEQUENCE [LARGE SCALE GENOMIC DNA]</scope>
    <source>
        <strain evidence="2 3">KCTC 19397</strain>
    </source>
</reference>
<dbReference type="Proteomes" id="UP000674084">
    <property type="component" value="Unassembled WGS sequence"/>
</dbReference>
<gene>
    <name evidence="2" type="ORF">KBO27_28860</name>
</gene>
<organism evidence="2 3">
    <name type="scientific">Saccharopolyspora endophytica</name>
    <dbReference type="NCBI Taxonomy" id="543886"/>
    <lineage>
        <taxon>Bacteria</taxon>
        <taxon>Bacillati</taxon>
        <taxon>Actinomycetota</taxon>
        <taxon>Actinomycetes</taxon>
        <taxon>Pseudonocardiales</taxon>
        <taxon>Pseudonocardiaceae</taxon>
        <taxon>Saccharopolyspora</taxon>
    </lineage>
</organism>
<keyword evidence="3" id="KW-1185">Reference proteome</keyword>
<proteinExistence type="predicted"/>